<organism evidence="4 5">
    <name type="scientific">Compostibacillus humi</name>
    <dbReference type="NCBI Taxonomy" id="1245525"/>
    <lineage>
        <taxon>Bacteria</taxon>
        <taxon>Bacillati</taxon>
        <taxon>Bacillota</taxon>
        <taxon>Bacilli</taxon>
        <taxon>Bacillales</taxon>
        <taxon>Bacillaceae</taxon>
        <taxon>Compostibacillus</taxon>
    </lineage>
</organism>
<evidence type="ECO:0000256" key="1">
    <source>
        <dbReference type="ARBA" id="ARBA00022741"/>
    </source>
</evidence>
<comment type="caution">
    <text evidence="4">The sequence shown here is derived from an EMBL/GenBank/DDBJ whole genome shotgun (WGS) entry which is preliminary data.</text>
</comment>
<dbReference type="Pfam" id="PF00005">
    <property type="entry name" value="ABC_tran"/>
    <property type="match status" value="1"/>
</dbReference>
<keyword evidence="2 4" id="KW-0067">ATP-binding</keyword>
<accession>A0A8J3EI70</accession>
<evidence type="ECO:0000256" key="2">
    <source>
        <dbReference type="ARBA" id="ARBA00022840"/>
    </source>
</evidence>
<reference evidence="4" key="2">
    <citation type="submission" date="2020-09" db="EMBL/GenBank/DDBJ databases">
        <authorList>
            <person name="Sun Q."/>
            <person name="Zhou Y."/>
        </authorList>
    </citation>
    <scope>NUCLEOTIDE SEQUENCE</scope>
    <source>
        <strain evidence="4">CGMCC 1.12360</strain>
    </source>
</reference>
<reference evidence="4" key="1">
    <citation type="journal article" date="2014" name="Int. J. Syst. Evol. Microbiol.">
        <title>Complete genome sequence of Corynebacterium casei LMG S-19264T (=DSM 44701T), isolated from a smear-ripened cheese.</title>
        <authorList>
            <consortium name="US DOE Joint Genome Institute (JGI-PGF)"/>
            <person name="Walter F."/>
            <person name="Albersmeier A."/>
            <person name="Kalinowski J."/>
            <person name="Ruckert C."/>
        </authorList>
    </citation>
    <scope>NUCLEOTIDE SEQUENCE</scope>
    <source>
        <strain evidence="4">CGMCC 1.12360</strain>
    </source>
</reference>
<dbReference type="InterPro" id="IPR017871">
    <property type="entry name" value="ABC_transporter-like_CS"/>
</dbReference>
<dbReference type="InterPro" id="IPR003593">
    <property type="entry name" value="AAA+_ATPase"/>
</dbReference>
<sequence length="242" mass="27237">MGEKVIELKDVSWVREGKQILSDIHWEISRGEHWALLGLNGSGKTTLLNIINGYIWPTTGTVRVLGRQFGKTDLRELRKSIGWVSSSLQERIREQELAEKIVLSGKYSTIGVYDDMTDKDYDRAREIMEELDCGYLWGRKYATCSQGEKQRLLIGRGLMGSPELLILDEPTNGLDFIARDKLLASVGKLAKKDGGPTLIYVTHHIEEITDAFSHTLLLKDGSIFAKGKTAEVLTEETLQALW</sequence>
<dbReference type="PROSITE" id="PS00211">
    <property type="entry name" value="ABC_TRANSPORTER_1"/>
    <property type="match status" value="1"/>
</dbReference>
<dbReference type="InterPro" id="IPR027417">
    <property type="entry name" value="P-loop_NTPase"/>
</dbReference>
<protein>
    <submittedName>
        <fullName evidence="4">ABC transporter ATP-binding protein</fullName>
    </submittedName>
</protein>
<gene>
    <name evidence="4" type="ORF">GCM10010978_00550</name>
</gene>
<keyword evidence="1" id="KW-0547">Nucleotide-binding</keyword>
<dbReference type="Proteomes" id="UP000602050">
    <property type="component" value="Unassembled WGS sequence"/>
</dbReference>
<keyword evidence="5" id="KW-1185">Reference proteome</keyword>
<evidence type="ECO:0000259" key="3">
    <source>
        <dbReference type="PROSITE" id="PS50893"/>
    </source>
</evidence>
<evidence type="ECO:0000313" key="4">
    <source>
        <dbReference type="EMBL" id="GGH67997.1"/>
    </source>
</evidence>
<dbReference type="Gene3D" id="3.40.50.300">
    <property type="entry name" value="P-loop containing nucleotide triphosphate hydrolases"/>
    <property type="match status" value="1"/>
</dbReference>
<dbReference type="EMBL" id="BMEV01000001">
    <property type="protein sequence ID" value="GGH67997.1"/>
    <property type="molecule type" value="Genomic_DNA"/>
</dbReference>
<dbReference type="InterPro" id="IPR003439">
    <property type="entry name" value="ABC_transporter-like_ATP-bd"/>
</dbReference>
<dbReference type="SUPFAM" id="SSF52540">
    <property type="entry name" value="P-loop containing nucleoside triphosphate hydrolases"/>
    <property type="match status" value="1"/>
</dbReference>
<dbReference type="SMART" id="SM00382">
    <property type="entry name" value="AAA"/>
    <property type="match status" value="1"/>
</dbReference>
<dbReference type="GO" id="GO:0016887">
    <property type="term" value="F:ATP hydrolysis activity"/>
    <property type="evidence" value="ECO:0007669"/>
    <property type="project" value="InterPro"/>
</dbReference>
<name>A0A8J3EI70_9BACI</name>
<dbReference type="RefSeq" id="WP_188390354.1">
    <property type="nucleotide sequence ID" value="NZ_BMEV01000001.1"/>
</dbReference>
<feature type="domain" description="ABC transporter" evidence="3">
    <location>
        <begin position="6"/>
        <end position="241"/>
    </location>
</feature>
<proteinExistence type="predicted"/>
<dbReference type="PROSITE" id="PS50893">
    <property type="entry name" value="ABC_TRANSPORTER_2"/>
    <property type="match status" value="1"/>
</dbReference>
<dbReference type="PANTHER" id="PTHR43158">
    <property type="entry name" value="SKFA PEPTIDE EXPORT ATP-BINDING PROTEIN SKFE"/>
    <property type="match status" value="1"/>
</dbReference>
<evidence type="ECO:0000313" key="5">
    <source>
        <dbReference type="Proteomes" id="UP000602050"/>
    </source>
</evidence>
<dbReference type="AlphaFoldDB" id="A0A8J3EI70"/>
<dbReference type="GO" id="GO:0005524">
    <property type="term" value="F:ATP binding"/>
    <property type="evidence" value="ECO:0007669"/>
    <property type="project" value="UniProtKB-KW"/>
</dbReference>
<dbReference type="PANTHER" id="PTHR43158:SF2">
    <property type="entry name" value="SKFA PEPTIDE EXPORT ATP-BINDING PROTEIN SKFE"/>
    <property type="match status" value="1"/>
</dbReference>